<proteinExistence type="predicted"/>
<accession>A0ABS5AXK3</accession>
<dbReference type="EMBL" id="QFAY01000016">
    <property type="protein sequence ID" value="MBP2621314.1"/>
    <property type="molecule type" value="Genomic_DNA"/>
</dbReference>
<dbReference type="Pfam" id="PF02287">
    <property type="entry name" value="Dehydratase_SU"/>
    <property type="match status" value="1"/>
</dbReference>
<dbReference type="PIRSF" id="PIRSF018505">
    <property type="entry name" value="Prpndl_dhdrts_sm"/>
    <property type="match status" value="1"/>
</dbReference>
<name>A0ABS5AXK3_9STRE</name>
<sequence>MSESVEILVEEILKKLNEKESSAESQQLTKSDAGEATAADYPIAQKHPDWITVGQGKKFTDISLDSILSGEITAADLRIKPEILIKQGEIAKHAGRESIQYNFSRAAELTKVPDARVLEIYNALRPYRSSKQELLDIADELEHQYGALICAGFVREAAENYERRKKLKGDN</sequence>
<dbReference type="SUPFAM" id="SSF47148">
    <property type="entry name" value="Diol dehydratase, gamma subunit"/>
    <property type="match status" value="1"/>
</dbReference>
<dbReference type="Gene3D" id="1.10.1510.20">
    <property type="entry name" value="Propanediol/glycerol dehydratase, small subunit"/>
    <property type="match status" value="1"/>
</dbReference>
<reference evidence="1 2" key="1">
    <citation type="submission" date="2018-05" db="EMBL/GenBank/DDBJ databases">
        <title>Draft genome sequence of Streptococcus panodentis CCUG 70867T.</title>
        <authorList>
            <person name="Salva-Serra F."/>
            <person name="Mendez V."/>
            <person name="Jaen-Luchoro D."/>
            <person name="Gonzales-Siles L."/>
            <person name="Karlsson R."/>
            <person name="Engstrom-Jakobsson H."/>
            <person name="Busquets A."/>
            <person name="Gomila M."/>
            <person name="Pineiro-Iglesias B."/>
            <person name="Bennasar-Figueras A."/>
            <person name="Seeger M."/>
            <person name="Moore E."/>
        </authorList>
    </citation>
    <scope>NUCLEOTIDE SEQUENCE [LARGE SCALE GENOMIC DNA]</scope>
    <source>
        <strain evidence="1 2">CCUG 70867</strain>
    </source>
</reference>
<organism evidence="1 2">
    <name type="scientific">Streptococcus panodentis</name>
    <dbReference type="NCBI Taxonomy" id="1581472"/>
    <lineage>
        <taxon>Bacteria</taxon>
        <taxon>Bacillati</taxon>
        <taxon>Bacillota</taxon>
        <taxon>Bacilli</taxon>
        <taxon>Lactobacillales</taxon>
        <taxon>Streptococcaceae</taxon>
        <taxon>Streptococcus</taxon>
    </lineage>
</organism>
<dbReference type="InterPro" id="IPR036091">
    <property type="entry name" value="Prodiol/glycerol_DeHase__sf_su"/>
</dbReference>
<dbReference type="NCBIfam" id="NF011972">
    <property type="entry name" value="PRK15443.1-3"/>
    <property type="match status" value="1"/>
</dbReference>
<comment type="caution">
    <text evidence="1">The sequence shown here is derived from an EMBL/GenBank/DDBJ whole genome shotgun (WGS) entry which is preliminary data.</text>
</comment>
<dbReference type="Proteomes" id="UP001519349">
    <property type="component" value="Unassembled WGS sequence"/>
</dbReference>
<gene>
    <name evidence="1" type="ORF">DHL47_08290</name>
</gene>
<protein>
    <submittedName>
        <fullName evidence="1">Propanediol dehydratase</fullName>
    </submittedName>
</protein>
<evidence type="ECO:0000313" key="2">
    <source>
        <dbReference type="Proteomes" id="UP001519349"/>
    </source>
</evidence>
<evidence type="ECO:0000313" key="1">
    <source>
        <dbReference type="EMBL" id="MBP2621314.1"/>
    </source>
</evidence>
<dbReference type="RefSeq" id="WP_209551511.1">
    <property type="nucleotide sequence ID" value="NZ_QFAY01000016.1"/>
</dbReference>
<dbReference type="InterPro" id="IPR003207">
    <property type="entry name" value="Ppandiol/glycerol_DeHydtase_su"/>
</dbReference>
<keyword evidence="2" id="KW-1185">Reference proteome</keyword>